<reference evidence="2 3" key="1">
    <citation type="submission" date="2018-05" db="EMBL/GenBank/DDBJ databases">
        <title>Spiribacter halobius sp. nov., a moderately halophilic bacterium isolated from marine solar saltern.</title>
        <authorList>
            <person name="Zheng W.-S."/>
            <person name="Lu D.-C."/>
            <person name="Du Z.-J."/>
        </authorList>
    </citation>
    <scope>NUCLEOTIDE SEQUENCE [LARGE SCALE GENOMIC DNA]</scope>
    <source>
        <strain evidence="2 3">E85</strain>
    </source>
</reference>
<sequence>MIEAIKRFYEQRISPAQTPAEDTLQHRLQLATAALLIEMAQEDNQRHSMEFQAIHDGIMEVFDLSPEETAEVIELADREAHEATDHFEFTRMINEQFDYEQKCRVVELLWRVCLADAEMDRYEEQLVRKIAELLHVEHKDFISAKLKVQRAYSTSGHLSDYDDYE</sequence>
<feature type="domain" description="Co-chaperone DjlA N-terminal" evidence="1">
    <location>
        <begin position="29"/>
        <end position="145"/>
    </location>
</feature>
<gene>
    <name evidence="2" type="ORF">DEM34_04410</name>
</gene>
<dbReference type="CDD" id="cd07313">
    <property type="entry name" value="terB_like_2"/>
    <property type="match status" value="1"/>
</dbReference>
<dbReference type="SUPFAM" id="SSF158682">
    <property type="entry name" value="TerB-like"/>
    <property type="match status" value="1"/>
</dbReference>
<dbReference type="AlphaFoldDB" id="A0A2U2N687"/>
<dbReference type="InterPro" id="IPR029024">
    <property type="entry name" value="TerB-like"/>
</dbReference>
<evidence type="ECO:0000259" key="1">
    <source>
        <dbReference type="Pfam" id="PF05099"/>
    </source>
</evidence>
<dbReference type="Gene3D" id="1.10.3680.10">
    <property type="entry name" value="TerB-like"/>
    <property type="match status" value="1"/>
</dbReference>
<organism evidence="2 3">
    <name type="scientific">Sediminicurvatus halobius</name>
    <dbReference type="NCBI Taxonomy" id="2182432"/>
    <lineage>
        <taxon>Bacteria</taxon>
        <taxon>Pseudomonadati</taxon>
        <taxon>Pseudomonadota</taxon>
        <taxon>Gammaproteobacteria</taxon>
        <taxon>Chromatiales</taxon>
        <taxon>Ectothiorhodospiraceae</taxon>
        <taxon>Sediminicurvatus</taxon>
    </lineage>
</organism>
<dbReference type="RefSeq" id="WP_109676670.1">
    <property type="nucleotide sequence ID" value="NZ_CP086615.1"/>
</dbReference>
<evidence type="ECO:0000313" key="3">
    <source>
        <dbReference type="Proteomes" id="UP000245474"/>
    </source>
</evidence>
<dbReference type="Proteomes" id="UP000245474">
    <property type="component" value="Unassembled WGS sequence"/>
</dbReference>
<accession>A0A2U2N687</accession>
<proteinExistence type="predicted"/>
<dbReference type="OrthoDB" id="5294347at2"/>
<dbReference type="Pfam" id="PF05099">
    <property type="entry name" value="TerB"/>
    <property type="match status" value="1"/>
</dbReference>
<name>A0A2U2N687_9GAMM</name>
<keyword evidence="3" id="KW-1185">Reference proteome</keyword>
<evidence type="ECO:0000313" key="2">
    <source>
        <dbReference type="EMBL" id="PWG64577.1"/>
    </source>
</evidence>
<dbReference type="InterPro" id="IPR007791">
    <property type="entry name" value="DjlA_N"/>
</dbReference>
<comment type="caution">
    <text evidence="2">The sequence shown here is derived from an EMBL/GenBank/DDBJ whole genome shotgun (WGS) entry which is preliminary data.</text>
</comment>
<dbReference type="EMBL" id="QFFI01000005">
    <property type="protein sequence ID" value="PWG64577.1"/>
    <property type="molecule type" value="Genomic_DNA"/>
</dbReference>
<protein>
    <recommendedName>
        <fullName evidence="1">Co-chaperone DjlA N-terminal domain-containing protein</fullName>
    </recommendedName>
</protein>